<dbReference type="AlphaFoldDB" id="A0A1M5CZA0"/>
<dbReference type="RefSeq" id="WP_073356793.1">
    <property type="nucleotide sequence ID" value="NZ_FQUZ01000030.1"/>
</dbReference>
<gene>
    <name evidence="2" type="ORF">SAMN02745117_02270</name>
</gene>
<accession>A0A1M5CZA0</accession>
<keyword evidence="3" id="KW-1185">Reference proteome</keyword>
<organism evidence="2 3">
    <name type="scientific">Lampropedia hyalina DSM 16112</name>
    <dbReference type="NCBI Taxonomy" id="1122156"/>
    <lineage>
        <taxon>Bacteria</taxon>
        <taxon>Pseudomonadati</taxon>
        <taxon>Pseudomonadota</taxon>
        <taxon>Betaproteobacteria</taxon>
        <taxon>Burkholderiales</taxon>
        <taxon>Comamonadaceae</taxon>
        <taxon>Lampropedia</taxon>
    </lineage>
</organism>
<dbReference type="Proteomes" id="UP000184327">
    <property type="component" value="Unassembled WGS sequence"/>
</dbReference>
<reference evidence="2 3" key="1">
    <citation type="submission" date="2016-11" db="EMBL/GenBank/DDBJ databases">
        <authorList>
            <person name="Jaros S."/>
            <person name="Januszkiewicz K."/>
            <person name="Wedrychowicz H."/>
        </authorList>
    </citation>
    <scope>NUCLEOTIDE SEQUENCE [LARGE SCALE GENOMIC DNA]</scope>
    <source>
        <strain evidence="2 3">DSM 16112</strain>
    </source>
</reference>
<feature type="region of interest" description="Disordered" evidence="1">
    <location>
        <begin position="171"/>
        <end position="214"/>
    </location>
</feature>
<evidence type="ECO:0000313" key="3">
    <source>
        <dbReference type="Proteomes" id="UP000184327"/>
    </source>
</evidence>
<evidence type="ECO:0000256" key="1">
    <source>
        <dbReference type="SAM" id="MobiDB-lite"/>
    </source>
</evidence>
<evidence type="ECO:0008006" key="4">
    <source>
        <dbReference type="Google" id="ProtNLM"/>
    </source>
</evidence>
<sequence length="387" mass="44797">MSRTHPLSIQPASTQPLTPAQKRFNGLIKKINRQRDTLEAWQEHEPSFARRWNTEYLPLQHTADHLQQQLALLLDHAADTIRLTEADQQTLHSIICDIVEQLLTSATLDNAERGTLQTLFDKHSPTSYAEQEQQKQAQIKAQVEQAFGVKLGDEAIDLDDPQALMRQLHAAMQAEAEHETASSRPRKTSRTEQRREANRLKKQQEQELAEKQASQSVQSIFRRLASSLHPDRETNPAERERKTALMQRATTAYKDNRLLDLLQLQLEVEQIQPGNLAQLANDQLKHYNRVLHQQSEDLTIELLQTEAAFKMRYRLDPHASIQPSDMPRIVNESVALLEEDNHETRQMIDRLQESKALKRWLNQTRKSQQFDEQMFDLLHDLFPGGMR</sequence>
<protein>
    <recommendedName>
        <fullName evidence="4">DnaJ domain-containing protein</fullName>
    </recommendedName>
</protein>
<dbReference type="EMBL" id="FQUZ01000030">
    <property type="protein sequence ID" value="SHF60010.1"/>
    <property type="molecule type" value="Genomic_DNA"/>
</dbReference>
<evidence type="ECO:0000313" key="2">
    <source>
        <dbReference type="EMBL" id="SHF60010.1"/>
    </source>
</evidence>
<feature type="compositionally biased region" description="Basic and acidic residues" evidence="1">
    <location>
        <begin position="189"/>
        <end position="210"/>
    </location>
</feature>
<dbReference type="OrthoDB" id="114754at2"/>
<name>A0A1M5CZA0_9BURK</name>
<proteinExistence type="predicted"/>
<dbReference type="STRING" id="1122156.SAMN02745117_02270"/>